<evidence type="ECO:0000256" key="2">
    <source>
        <dbReference type="HAMAP-Rule" id="MF_00984"/>
    </source>
</evidence>
<evidence type="ECO:0000313" key="5">
    <source>
        <dbReference type="Proteomes" id="UP000823632"/>
    </source>
</evidence>
<dbReference type="PROSITE" id="PS50935">
    <property type="entry name" value="SSB"/>
    <property type="match status" value="1"/>
</dbReference>
<comment type="caution">
    <text evidence="4">The sequence shown here is derived from an EMBL/GenBank/DDBJ whole genome shotgun (WGS) entry which is preliminary data.</text>
</comment>
<dbReference type="InterPro" id="IPR012340">
    <property type="entry name" value="NA-bd_OB-fold"/>
</dbReference>
<dbReference type="Gene3D" id="2.40.50.140">
    <property type="entry name" value="Nucleic acid-binding proteins"/>
    <property type="match status" value="1"/>
</dbReference>
<evidence type="ECO:0000313" key="4">
    <source>
        <dbReference type="EMBL" id="MBO8430510.1"/>
    </source>
</evidence>
<accession>A0A9D9DQU7</accession>
<dbReference type="CDD" id="cd04496">
    <property type="entry name" value="SSB_OBF"/>
    <property type="match status" value="1"/>
</dbReference>
<comment type="caution">
    <text evidence="2">Lacks conserved residue(s) required for the propagation of feature annotation.</text>
</comment>
<dbReference type="NCBIfam" id="TIGR00621">
    <property type="entry name" value="ssb"/>
    <property type="match status" value="1"/>
</dbReference>
<dbReference type="PANTHER" id="PTHR10302:SF0">
    <property type="entry name" value="SINGLE-STRANDED DNA-BINDING PROTEIN, MITOCHONDRIAL"/>
    <property type="match status" value="1"/>
</dbReference>
<dbReference type="EMBL" id="JADIND010000082">
    <property type="protein sequence ID" value="MBO8430510.1"/>
    <property type="molecule type" value="Genomic_DNA"/>
</dbReference>
<dbReference type="AlphaFoldDB" id="A0A9D9DQU7"/>
<dbReference type="GO" id="GO:0003697">
    <property type="term" value="F:single-stranded DNA binding"/>
    <property type="evidence" value="ECO:0007669"/>
    <property type="project" value="UniProtKB-UniRule"/>
</dbReference>
<dbReference type="Proteomes" id="UP000823632">
    <property type="component" value="Unassembled WGS sequence"/>
</dbReference>
<dbReference type="Pfam" id="PF00436">
    <property type="entry name" value="SSB"/>
    <property type="match status" value="1"/>
</dbReference>
<dbReference type="PIRSF" id="PIRSF002070">
    <property type="entry name" value="SSB"/>
    <property type="match status" value="1"/>
</dbReference>
<dbReference type="SUPFAM" id="SSF50249">
    <property type="entry name" value="Nucleic acid-binding proteins"/>
    <property type="match status" value="1"/>
</dbReference>
<comment type="subunit">
    <text evidence="2">Homotetramer.</text>
</comment>
<proteinExistence type="inferred from homology"/>
<organism evidence="4 5">
    <name type="scientific">Candidatus Scatousia excrementipullorum</name>
    <dbReference type="NCBI Taxonomy" id="2840936"/>
    <lineage>
        <taxon>Bacteria</taxon>
        <taxon>Candidatus Scatousia</taxon>
    </lineage>
</organism>
<sequence>MNTAVIVGRVGRDAEIKYFESGKVKANFSVAVNRWDSKTKSEVADWFNIDVWDKQAEFAGEYVKKGIQVAIDGRIAQNKWTDKATGNERENFLIVANSIRLLGSKRDAETL</sequence>
<evidence type="ECO:0000256" key="1">
    <source>
        <dbReference type="ARBA" id="ARBA00023125"/>
    </source>
</evidence>
<gene>
    <name evidence="4" type="primary">ssb</name>
    <name evidence="4" type="ORF">IAC76_03915</name>
</gene>
<keyword evidence="1 2" id="KW-0238">DNA-binding</keyword>
<dbReference type="GO" id="GO:0006260">
    <property type="term" value="P:DNA replication"/>
    <property type="evidence" value="ECO:0007669"/>
    <property type="project" value="InterPro"/>
</dbReference>
<dbReference type="InterPro" id="IPR011344">
    <property type="entry name" value="ssDNA-bd"/>
</dbReference>
<dbReference type="InterPro" id="IPR000424">
    <property type="entry name" value="Primosome_PriB/ssb"/>
</dbReference>
<evidence type="ECO:0000256" key="3">
    <source>
        <dbReference type="PIRNR" id="PIRNR002070"/>
    </source>
</evidence>
<dbReference type="PANTHER" id="PTHR10302">
    <property type="entry name" value="SINGLE-STRANDED DNA-BINDING PROTEIN"/>
    <property type="match status" value="1"/>
</dbReference>
<reference evidence="4" key="2">
    <citation type="journal article" date="2021" name="PeerJ">
        <title>Extensive microbial diversity within the chicken gut microbiome revealed by metagenomics and culture.</title>
        <authorList>
            <person name="Gilroy R."/>
            <person name="Ravi A."/>
            <person name="Getino M."/>
            <person name="Pursley I."/>
            <person name="Horton D.L."/>
            <person name="Alikhan N.F."/>
            <person name="Baker D."/>
            <person name="Gharbi K."/>
            <person name="Hall N."/>
            <person name="Watson M."/>
            <person name="Adriaenssens E.M."/>
            <person name="Foster-Nyarko E."/>
            <person name="Jarju S."/>
            <person name="Secka A."/>
            <person name="Antonio M."/>
            <person name="Oren A."/>
            <person name="Chaudhuri R.R."/>
            <person name="La Ragione R."/>
            <person name="Hildebrand F."/>
            <person name="Pallen M.J."/>
        </authorList>
    </citation>
    <scope>NUCLEOTIDE SEQUENCE</scope>
    <source>
        <strain evidence="4">10192</strain>
    </source>
</reference>
<dbReference type="HAMAP" id="MF_00984">
    <property type="entry name" value="SSB"/>
    <property type="match status" value="1"/>
</dbReference>
<dbReference type="GO" id="GO:0009295">
    <property type="term" value="C:nucleoid"/>
    <property type="evidence" value="ECO:0007669"/>
    <property type="project" value="TreeGrafter"/>
</dbReference>
<reference evidence="4" key="1">
    <citation type="submission" date="2020-10" db="EMBL/GenBank/DDBJ databases">
        <authorList>
            <person name="Gilroy R."/>
        </authorList>
    </citation>
    <scope>NUCLEOTIDE SEQUENCE</scope>
    <source>
        <strain evidence="4">10192</strain>
    </source>
</reference>
<name>A0A9D9DQU7_9BACT</name>
<protein>
    <recommendedName>
        <fullName evidence="2 3">Single-stranded DNA-binding protein</fullName>
        <shortName evidence="2">SSB</shortName>
    </recommendedName>
</protein>